<keyword evidence="3" id="KW-0539">Nucleus</keyword>
<name>A0A316U525_9BASI</name>
<dbReference type="Proteomes" id="UP000245942">
    <property type="component" value="Unassembled WGS sequence"/>
</dbReference>
<comment type="similarity">
    <text evidence="2">Belongs to the PAF1 family.</text>
</comment>
<dbReference type="GO" id="GO:0000993">
    <property type="term" value="F:RNA polymerase II complex binding"/>
    <property type="evidence" value="ECO:0007669"/>
    <property type="project" value="TreeGrafter"/>
</dbReference>
<dbReference type="OrthoDB" id="10260285at2759"/>
<reference evidence="5 6" key="1">
    <citation type="journal article" date="2018" name="Mol. Biol. Evol.">
        <title>Broad Genomic Sampling Reveals a Smut Pathogenic Ancestry of the Fungal Clade Ustilaginomycotina.</title>
        <authorList>
            <person name="Kijpornyongpan T."/>
            <person name="Mondo S.J."/>
            <person name="Barry K."/>
            <person name="Sandor L."/>
            <person name="Lee J."/>
            <person name="Lipzen A."/>
            <person name="Pangilinan J."/>
            <person name="LaButti K."/>
            <person name="Hainaut M."/>
            <person name="Henrissat B."/>
            <person name="Grigoriev I.V."/>
            <person name="Spatafora J.W."/>
            <person name="Aime M.C."/>
        </authorList>
    </citation>
    <scope>NUCLEOTIDE SEQUENCE [LARGE SCALE GENOMIC DNA]</scope>
    <source>
        <strain evidence="5 6">MCA 4718</strain>
    </source>
</reference>
<dbReference type="GeneID" id="37011457"/>
<dbReference type="Pfam" id="PF03985">
    <property type="entry name" value="Paf1"/>
    <property type="match status" value="1"/>
</dbReference>
<dbReference type="EMBL" id="KZ819328">
    <property type="protein sequence ID" value="PWN20336.1"/>
    <property type="molecule type" value="Genomic_DNA"/>
</dbReference>
<proteinExistence type="inferred from homology"/>
<dbReference type="PANTHER" id="PTHR23188">
    <property type="entry name" value="RNA POLYMERASE II-ASSOCIATED FACTOR 1 HOMOLOG"/>
    <property type="match status" value="1"/>
</dbReference>
<feature type="region of interest" description="Disordered" evidence="4">
    <location>
        <begin position="472"/>
        <end position="501"/>
    </location>
</feature>
<dbReference type="PANTHER" id="PTHR23188:SF12">
    <property type="entry name" value="RNA POLYMERASE II-ASSOCIATED FACTOR 1 HOMOLOG"/>
    <property type="match status" value="1"/>
</dbReference>
<dbReference type="GO" id="GO:0016593">
    <property type="term" value="C:Cdc73/Paf1 complex"/>
    <property type="evidence" value="ECO:0007669"/>
    <property type="project" value="InterPro"/>
</dbReference>
<evidence type="ECO:0000256" key="3">
    <source>
        <dbReference type="ARBA" id="ARBA00023242"/>
    </source>
</evidence>
<dbReference type="GO" id="GO:0006368">
    <property type="term" value="P:transcription elongation by RNA polymerase II"/>
    <property type="evidence" value="ECO:0007669"/>
    <property type="project" value="InterPro"/>
</dbReference>
<dbReference type="GO" id="GO:0003682">
    <property type="term" value="F:chromatin binding"/>
    <property type="evidence" value="ECO:0007669"/>
    <property type="project" value="TreeGrafter"/>
</dbReference>
<comment type="subcellular location">
    <subcellularLocation>
        <location evidence="1">Nucleus</location>
    </subcellularLocation>
</comment>
<dbReference type="InterPro" id="IPR007133">
    <property type="entry name" value="RNA_pol_II-assoc_Paf1"/>
</dbReference>
<sequence length="501" mass="56414">MSSSRKRTDLIERIRYPNPLPLPPYPPKLLSIDTPAERYADPTWSSRLADSVPFPLVVDGEGGMPLDINAFPELWATDAQGRPIDGAPPPLDASQIHSEDAWLLNPSLATAPAPPLITPAYLQNQHANGASGTATPPVEALGAKDVGWLRRTEYLGADRKAKAEAAVRSARQQDRSGVDVSPSAEATRIEASFAAAEVPLEKLQHPTKKDLKPVESFELLPDFDTWATQYHVLKFSDAPGRHEESRQVIDPRLHLSLLRARPDPFTMRPLVSFFLPTTIPADLSPQEFDELLLADPDAFDEEDRAFFQDQAGSLDDSVREAAVLRREERRRRSGWAADLPQEPEEVEGEDDEVTQEKQVAFSRERAKVTTPYSHQRDYEPERLGGEEEWQRILVLNFSEDEASTSVQPIVASERQRVRDGYKEGSAKKAYYHPITQRTTLRVKRSRRPDAHNADPDYWQSIALTHQELSERDQLKRLYKRRGSSAEESGRGWRRGRGGRGR</sequence>
<feature type="region of interest" description="Disordered" evidence="4">
    <location>
        <begin position="332"/>
        <end position="382"/>
    </location>
</feature>
<evidence type="ECO:0000256" key="2">
    <source>
        <dbReference type="ARBA" id="ARBA00007560"/>
    </source>
</evidence>
<evidence type="ECO:0000256" key="4">
    <source>
        <dbReference type="SAM" id="MobiDB-lite"/>
    </source>
</evidence>
<feature type="compositionally biased region" description="Acidic residues" evidence="4">
    <location>
        <begin position="341"/>
        <end position="353"/>
    </location>
</feature>
<dbReference type="AlphaFoldDB" id="A0A316U525"/>
<keyword evidence="6" id="KW-1185">Reference proteome</keyword>
<dbReference type="STRING" id="1684307.A0A316U525"/>
<evidence type="ECO:0000256" key="1">
    <source>
        <dbReference type="ARBA" id="ARBA00004123"/>
    </source>
</evidence>
<organism evidence="5 6">
    <name type="scientific">Pseudomicrostroma glucosiphilum</name>
    <dbReference type="NCBI Taxonomy" id="1684307"/>
    <lineage>
        <taxon>Eukaryota</taxon>
        <taxon>Fungi</taxon>
        <taxon>Dikarya</taxon>
        <taxon>Basidiomycota</taxon>
        <taxon>Ustilaginomycotina</taxon>
        <taxon>Exobasidiomycetes</taxon>
        <taxon>Microstromatales</taxon>
        <taxon>Microstromatales incertae sedis</taxon>
        <taxon>Pseudomicrostroma</taxon>
    </lineage>
</organism>
<dbReference type="RefSeq" id="XP_025347496.1">
    <property type="nucleotide sequence ID" value="XM_025489723.1"/>
</dbReference>
<feature type="compositionally biased region" description="Basic residues" evidence="4">
    <location>
        <begin position="491"/>
        <end position="501"/>
    </location>
</feature>
<evidence type="ECO:0000313" key="5">
    <source>
        <dbReference type="EMBL" id="PWN20336.1"/>
    </source>
</evidence>
<evidence type="ECO:0008006" key="7">
    <source>
        <dbReference type="Google" id="ProtNLM"/>
    </source>
</evidence>
<protein>
    <recommendedName>
        <fullName evidence="7">Paf1-domain-containing protein</fullName>
    </recommendedName>
</protein>
<accession>A0A316U525</accession>
<gene>
    <name evidence="5" type="ORF">BCV69DRAFT_206499</name>
</gene>
<evidence type="ECO:0000313" key="6">
    <source>
        <dbReference type="Proteomes" id="UP000245942"/>
    </source>
</evidence>